<organism evidence="2 3">
    <name type="scientific">Pseudonocardia autotrophica</name>
    <name type="common">Amycolata autotrophica</name>
    <name type="synonym">Nocardia autotrophica</name>
    <dbReference type="NCBI Taxonomy" id="2074"/>
    <lineage>
        <taxon>Bacteria</taxon>
        <taxon>Bacillati</taxon>
        <taxon>Actinomycetota</taxon>
        <taxon>Actinomycetes</taxon>
        <taxon>Pseudonocardiales</taxon>
        <taxon>Pseudonocardiaceae</taxon>
        <taxon>Pseudonocardia</taxon>
    </lineage>
</organism>
<feature type="transmembrane region" description="Helical" evidence="1">
    <location>
        <begin position="501"/>
        <end position="524"/>
    </location>
</feature>
<feature type="transmembrane region" description="Helical" evidence="1">
    <location>
        <begin position="355"/>
        <end position="374"/>
    </location>
</feature>
<feature type="transmembrane region" description="Helical" evidence="1">
    <location>
        <begin position="250"/>
        <end position="268"/>
    </location>
</feature>
<feature type="transmembrane region" description="Helical" evidence="1">
    <location>
        <begin position="330"/>
        <end position="349"/>
    </location>
</feature>
<feature type="transmembrane region" description="Helical" evidence="1">
    <location>
        <begin position="155"/>
        <end position="180"/>
    </location>
</feature>
<feature type="transmembrane region" description="Helical" evidence="1">
    <location>
        <begin position="39"/>
        <end position="64"/>
    </location>
</feature>
<evidence type="ECO:0000313" key="2">
    <source>
        <dbReference type="EMBL" id="OSY42218.1"/>
    </source>
</evidence>
<dbReference type="EMBL" id="MIGB01000006">
    <property type="protein sequence ID" value="OSY42218.1"/>
    <property type="molecule type" value="Genomic_DNA"/>
</dbReference>
<feature type="transmembrane region" description="Helical" evidence="1">
    <location>
        <begin position="441"/>
        <end position="461"/>
    </location>
</feature>
<feature type="transmembrane region" description="Helical" evidence="1">
    <location>
        <begin position="386"/>
        <end position="411"/>
    </location>
</feature>
<sequence length="719" mass="74613">MAAPTWLSALPAALAVVFWVVVPGLLVTRLSGLRGITAWGAAPVVSVSLISTSAVLGTILGISWGPWVPIGAALLVAAAVVVFHGFLARRPAGSALHRGWGPALRTWEPARRARAALVRLRTPRGRFARAPEQVTTAMPQVWRTSAQREGPDGRYAGTAALLGTAVAAAISWLTVVLGFGPVDQLSSTYDAVFHYSAIAHVLGTGDASSLTLGTLTSPTRSEAFYPAAWHGLVALVAMSSGSGVPVAANLTAWAVPAVVFPLSALLLTRHVVGRSAGAAFAAPVLATGFTAFPWALMAFGVLWPNLLGVALLPAVLAAVTALLDLARDPALRPGGAVALGVAGTVALGFAHPNAVFSLAVLALFPLVWALLALTRRQLFTRRFWQPLAGLVVTGGGIALVGWLMVASPLLAGVRSFDWPAFTTAPEAVAQVLLHSTNVRPALWVLAALVLVGAVASLRRFATSWLVPAHAAAGALYVLAASQEGALTAGLTGAWYNDSFRLAAMVPVTGVPLAVLGVLTVAGLLRRALQRSGGPAAVRQAAPALLTAGVTALVLLTSGGLYVSTHASVLAGPYQRPGDTLLEPGQREFLERVGTIVPEGAVVAADPYTGNSLLYPLTGREVLFPHLIGSWSPDQTVLATRLRDAASDPEVCAAAAATRVEWLLSGPITFWPWHGGARWYPGLHDIEPVEGFEFVAADGETTLWRLTACDDPQGVAEPQG</sequence>
<keyword evidence="1" id="KW-0472">Membrane</keyword>
<comment type="caution">
    <text evidence="2">The sequence shown here is derived from an EMBL/GenBank/DDBJ whole genome shotgun (WGS) entry which is preliminary data.</text>
</comment>
<dbReference type="STRING" id="2074.BG845_01717"/>
<keyword evidence="1" id="KW-1133">Transmembrane helix</keyword>
<dbReference type="InterPro" id="IPR046671">
    <property type="entry name" value="DUF6541"/>
</dbReference>
<proteinExistence type="predicted"/>
<dbReference type="OrthoDB" id="3169698at2"/>
<dbReference type="RefSeq" id="WP_085911989.1">
    <property type="nucleotide sequence ID" value="NZ_AP018920.1"/>
</dbReference>
<dbReference type="Proteomes" id="UP000194360">
    <property type="component" value="Unassembled WGS sequence"/>
</dbReference>
<feature type="transmembrane region" description="Helical" evidence="1">
    <location>
        <begin position="473"/>
        <end position="495"/>
    </location>
</feature>
<feature type="transmembrane region" description="Helical" evidence="1">
    <location>
        <begin position="6"/>
        <end position="27"/>
    </location>
</feature>
<reference evidence="2 3" key="1">
    <citation type="submission" date="2016-09" db="EMBL/GenBank/DDBJ databases">
        <title>Pseudonocardia autotrophica DSM535, a candidate organism with high potential of specific P450 cytochromes.</title>
        <authorList>
            <person name="Grumaz C."/>
            <person name="Vainshtein Y."/>
            <person name="Kirstahler P."/>
            <person name="Sohn K."/>
        </authorList>
    </citation>
    <scope>NUCLEOTIDE SEQUENCE [LARGE SCALE GENOMIC DNA]</scope>
    <source>
        <strain evidence="2 3">DSM 535</strain>
    </source>
</reference>
<dbReference type="AlphaFoldDB" id="A0A1Y2N5M6"/>
<keyword evidence="1" id="KW-0812">Transmembrane</keyword>
<dbReference type="Pfam" id="PF20176">
    <property type="entry name" value="DUF6541"/>
    <property type="match status" value="1"/>
</dbReference>
<feature type="transmembrane region" description="Helical" evidence="1">
    <location>
        <begin position="70"/>
        <end position="88"/>
    </location>
</feature>
<feature type="transmembrane region" description="Helical" evidence="1">
    <location>
        <begin position="544"/>
        <end position="562"/>
    </location>
</feature>
<evidence type="ECO:0000313" key="3">
    <source>
        <dbReference type="Proteomes" id="UP000194360"/>
    </source>
</evidence>
<feature type="transmembrane region" description="Helical" evidence="1">
    <location>
        <begin position="275"/>
        <end position="296"/>
    </location>
</feature>
<name>A0A1Y2N5M6_PSEAH</name>
<evidence type="ECO:0000256" key="1">
    <source>
        <dbReference type="SAM" id="Phobius"/>
    </source>
</evidence>
<keyword evidence="3" id="KW-1185">Reference proteome</keyword>
<feature type="transmembrane region" description="Helical" evidence="1">
    <location>
        <begin position="302"/>
        <end position="323"/>
    </location>
</feature>
<gene>
    <name evidence="2" type="ORF">BG845_01717</name>
</gene>
<protein>
    <submittedName>
        <fullName evidence="2">Uncharacterized protein</fullName>
    </submittedName>
</protein>
<accession>A0A1Y2N5M6</accession>